<protein>
    <submittedName>
        <fullName evidence="4">Hpt domain-containing protein</fullName>
    </submittedName>
</protein>
<sequence>MRQFLVKVDRGARHGRGGMMAQRQHLESSDGERIVAQVDLRKKCRELPMRSAADDPVARAEAALQKMSGHFRGWMDEELTTIDEAWKRLRAAGIADDTARAGLFRAAHDIKGQAATLGFPLVGVLAGSLCALLDEPADPGAVPAVLIEQHVAGLKAMVREDVRNEDDPVATQLVGELSRVTRGFIASVAPRS</sequence>
<dbReference type="Proteomes" id="UP000631694">
    <property type="component" value="Unassembled WGS sequence"/>
</dbReference>
<accession>A0A931I5V2</accession>
<dbReference type="GO" id="GO:0000160">
    <property type="term" value="P:phosphorelay signal transduction system"/>
    <property type="evidence" value="ECO:0007669"/>
    <property type="project" value="UniProtKB-KW"/>
</dbReference>
<dbReference type="Pfam" id="PF01627">
    <property type="entry name" value="Hpt"/>
    <property type="match status" value="1"/>
</dbReference>
<dbReference type="EMBL" id="JADZLT010000056">
    <property type="protein sequence ID" value="MBH0239836.1"/>
    <property type="molecule type" value="Genomic_DNA"/>
</dbReference>
<dbReference type="InterPro" id="IPR036641">
    <property type="entry name" value="HPT_dom_sf"/>
</dbReference>
<evidence type="ECO:0000256" key="1">
    <source>
        <dbReference type="ARBA" id="ARBA00023012"/>
    </source>
</evidence>
<dbReference type="PROSITE" id="PS50894">
    <property type="entry name" value="HPT"/>
    <property type="match status" value="1"/>
</dbReference>
<evidence type="ECO:0000256" key="2">
    <source>
        <dbReference type="PROSITE-ProRule" id="PRU00110"/>
    </source>
</evidence>
<dbReference type="InterPro" id="IPR008207">
    <property type="entry name" value="Sig_transdc_His_kin_Hpt_dom"/>
</dbReference>
<feature type="domain" description="HPt" evidence="3">
    <location>
        <begin position="67"/>
        <end position="172"/>
    </location>
</feature>
<gene>
    <name evidence="4" type="ORF">I5731_18595</name>
</gene>
<evidence type="ECO:0000259" key="3">
    <source>
        <dbReference type="PROSITE" id="PS50894"/>
    </source>
</evidence>
<dbReference type="AlphaFoldDB" id="A0A931I5V2"/>
<dbReference type="SUPFAM" id="SSF47226">
    <property type="entry name" value="Histidine-containing phosphotransfer domain, HPT domain"/>
    <property type="match status" value="1"/>
</dbReference>
<reference evidence="4" key="1">
    <citation type="submission" date="2020-12" db="EMBL/GenBank/DDBJ databases">
        <title>Methylobrevis albus sp. nov., isolated from fresh water lack sediment.</title>
        <authorList>
            <person name="Zou Q."/>
        </authorList>
    </citation>
    <scope>NUCLEOTIDE SEQUENCE</scope>
    <source>
        <strain evidence="4">L22</strain>
    </source>
</reference>
<dbReference type="GO" id="GO:0004672">
    <property type="term" value="F:protein kinase activity"/>
    <property type="evidence" value="ECO:0007669"/>
    <property type="project" value="UniProtKB-ARBA"/>
</dbReference>
<dbReference type="Gene3D" id="1.20.120.160">
    <property type="entry name" value="HPT domain"/>
    <property type="match status" value="1"/>
</dbReference>
<evidence type="ECO:0000313" key="4">
    <source>
        <dbReference type="EMBL" id="MBH0239836.1"/>
    </source>
</evidence>
<keyword evidence="5" id="KW-1185">Reference proteome</keyword>
<comment type="caution">
    <text evidence="4">The sequence shown here is derived from an EMBL/GenBank/DDBJ whole genome shotgun (WGS) entry which is preliminary data.</text>
</comment>
<keyword evidence="1" id="KW-0902">Two-component regulatory system</keyword>
<evidence type="ECO:0000313" key="5">
    <source>
        <dbReference type="Proteomes" id="UP000631694"/>
    </source>
</evidence>
<organism evidence="4 5">
    <name type="scientific">Methylobrevis albus</name>
    <dbReference type="NCBI Taxonomy" id="2793297"/>
    <lineage>
        <taxon>Bacteria</taxon>
        <taxon>Pseudomonadati</taxon>
        <taxon>Pseudomonadota</taxon>
        <taxon>Alphaproteobacteria</taxon>
        <taxon>Hyphomicrobiales</taxon>
        <taxon>Pleomorphomonadaceae</taxon>
        <taxon>Methylobrevis</taxon>
    </lineage>
</organism>
<keyword evidence="2" id="KW-0597">Phosphoprotein</keyword>
<feature type="modified residue" description="Phosphohistidine" evidence="2">
    <location>
        <position position="108"/>
    </location>
</feature>
<name>A0A931I5V2_9HYPH</name>
<proteinExistence type="predicted"/>